<proteinExistence type="predicted"/>
<name>A0A6J8BD65_MYTCO</name>
<accession>A0A6J8BD65</accession>
<keyword evidence="2" id="KW-0812">Transmembrane</keyword>
<evidence type="ECO:0000313" key="3">
    <source>
        <dbReference type="EMBL" id="CAC5381341.1"/>
    </source>
</evidence>
<feature type="region of interest" description="Disordered" evidence="1">
    <location>
        <begin position="181"/>
        <end position="205"/>
    </location>
</feature>
<dbReference type="AlphaFoldDB" id="A0A6J8BD65"/>
<keyword evidence="4" id="KW-1185">Reference proteome</keyword>
<sequence>MIRMVTNALRGVLAVNFIGPPNDRANAKEATVTRNGTTEPVSRSNDRATVKEATVTRNGTSNTEWIIYTICITCCFIITVLCHLFRTYKKQYALGLRIVNEEVILKPLELSSYIDDIYDEVDVNPSTFVTTGSRVTSQASNNETINFVFNGRQSNTIDNIDDEAGYFDLYFAMKEDVNQQQENRALQKESSSTSSSNPNVIGQDNTEYLKPYIPLQEYCQEESHDCEVAVAVHPCIERSSGSDEDAAMNIYSNVYIPLQKDR</sequence>
<protein>
    <submittedName>
        <fullName evidence="3">Uncharacterized protein</fullName>
    </submittedName>
</protein>
<evidence type="ECO:0000313" key="4">
    <source>
        <dbReference type="Proteomes" id="UP000507470"/>
    </source>
</evidence>
<keyword evidence="2" id="KW-1133">Transmembrane helix</keyword>
<evidence type="ECO:0000256" key="2">
    <source>
        <dbReference type="SAM" id="Phobius"/>
    </source>
</evidence>
<reference evidence="3 4" key="1">
    <citation type="submission" date="2020-06" db="EMBL/GenBank/DDBJ databases">
        <authorList>
            <person name="Li R."/>
            <person name="Bekaert M."/>
        </authorList>
    </citation>
    <scope>NUCLEOTIDE SEQUENCE [LARGE SCALE GENOMIC DNA]</scope>
    <source>
        <strain evidence="4">wild</strain>
    </source>
</reference>
<dbReference type="Proteomes" id="UP000507470">
    <property type="component" value="Unassembled WGS sequence"/>
</dbReference>
<feature type="transmembrane region" description="Helical" evidence="2">
    <location>
        <begin position="65"/>
        <end position="85"/>
    </location>
</feature>
<evidence type="ECO:0000256" key="1">
    <source>
        <dbReference type="SAM" id="MobiDB-lite"/>
    </source>
</evidence>
<keyword evidence="2" id="KW-0472">Membrane</keyword>
<organism evidence="3 4">
    <name type="scientific">Mytilus coruscus</name>
    <name type="common">Sea mussel</name>
    <dbReference type="NCBI Taxonomy" id="42192"/>
    <lineage>
        <taxon>Eukaryota</taxon>
        <taxon>Metazoa</taxon>
        <taxon>Spiralia</taxon>
        <taxon>Lophotrochozoa</taxon>
        <taxon>Mollusca</taxon>
        <taxon>Bivalvia</taxon>
        <taxon>Autobranchia</taxon>
        <taxon>Pteriomorphia</taxon>
        <taxon>Mytilida</taxon>
        <taxon>Mytiloidea</taxon>
        <taxon>Mytilidae</taxon>
        <taxon>Mytilinae</taxon>
        <taxon>Mytilus</taxon>
    </lineage>
</organism>
<dbReference type="EMBL" id="CACVKT020003049">
    <property type="protein sequence ID" value="CAC5381341.1"/>
    <property type="molecule type" value="Genomic_DNA"/>
</dbReference>
<gene>
    <name evidence="3" type="ORF">MCOR_17225</name>
</gene>